<dbReference type="SUPFAM" id="SSF48371">
    <property type="entry name" value="ARM repeat"/>
    <property type="match status" value="1"/>
</dbReference>
<gene>
    <name evidence="4" type="primary">ppp2r5a</name>
</gene>
<dbReference type="AlphaFoldDB" id="A0A8C9WTB1"/>
<dbReference type="GO" id="GO:0005634">
    <property type="term" value="C:nucleus"/>
    <property type="evidence" value="ECO:0007669"/>
    <property type="project" value="TreeGrafter"/>
</dbReference>
<reference evidence="4" key="1">
    <citation type="submission" date="2025-08" db="UniProtKB">
        <authorList>
            <consortium name="Ensembl"/>
        </authorList>
    </citation>
    <scope>IDENTIFICATION</scope>
</reference>
<dbReference type="GO" id="GO:0005829">
    <property type="term" value="C:cytosol"/>
    <property type="evidence" value="ECO:0007669"/>
    <property type="project" value="TreeGrafter"/>
</dbReference>
<dbReference type="Pfam" id="PF01603">
    <property type="entry name" value="B56"/>
    <property type="match status" value="2"/>
</dbReference>
<dbReference type="InterPro" id="IPR016024">
    <property type="entry name" value="ARM-type_fold"/>
</dbReference>
<dbReference type="PANTHER" id="PTHR10257">
    <property type="entry name" value="SERINE/THREONINE PROTEIN PHOSPHATASE 2A PP2A REGULATORY SUBUNIT B"/>
    <property type="match status" value="1"/>
</dbReference>
<feature type="region of interest" description="Disordered" evidence="3">
    <location>
        <begin position="1"/>
        <end position="56"/>
    </location>
</feature>
<feature type="region of interest" description="Disordered" evidence="3">
    <location>
        <begin position="445"/>
        <end position="505"/>
    </location>
</feature>
<dbReference type="PIRSF" id="PIRSF028043">
    <property type="entry name" value="PP2A_B56"/>
    <property type="match status" value="1"/>
</dbReference>
<comment type="similarity">
    <text evidence="1">Belongs to the phosphatase 2A regulatory subunit B56 family.</text>
</comment>
<name>A0A8C9WTB1_SANLU</name>
<protein>
    <recommendedName>
        <fullName evidence="2">Serine/threonine protein phosphatase 2A regulatory subunit</fullName>
    </recommendedName>
</protein>
<feature type="compositionally biased region" description="Basic and acidic residues" evidence="3">
    <location>
        <begin position="482"/>
        <end position="492"/>
    </location>
</feature>
<dbReference type="GO" id="GO:0000159">
    <property type="term" value="C:protein phosphatase type 2A complex"/>
    <property type="evidence" value="ECO:0007669"/>
    <property type="project" value="UniProtKB-UniRule"/>
</dbReference>
<reference evidence="4" key="2">
    <citation type="submission" date="2025-09" db="UniProtKB">
        <authorList>
            <consortium name="Ensembl"/>
        </authorList>
    </citation>
    <scope>IDENTIFICATION</scope>
</reference>
<feature type="compositionally biased region" description="Low complexity" evidence="3">
    <location>
        <begin position="454"/>
        <end position="468"/>
    </location>
</feature>
<evidence type="ECO:0000313" key="4">
    <source>
        <dbReference type="Ensembl" id="ENSSLUP00000001373.1"/>
    </source>
</evidence>
<organism evidence="4 5">
    <name type="scientific">Sander lucioperca</name>
    <name type="common">Pike-perch</name>
    <name type="synonym">Perca lucioperca</name>
    <dbReference type="NCBI Taxonomy" id="283035"/>
    <lineage>
        <taxon>Eukaryota</taxon>
        <taxon>Metazoa</taxon>
        <taxon>Chordata</taxon>
        <taxon>Craniata</taxon>
        <taxon>Vertebrata</taxon>
        <taxon>Euteleostomi</taxon>
        <taxon>Actinopterygii</taxon>
        <taxon>Neopterygii</taxon>
        <taxon>Teleostei</taxon>
        <taxon>Neoteleostei</taxon>
        <taxon>Acanthomorphata</taxon>
        <taxon>Eupercaria</taxon>
        <taxon>Perciformes</taxon>
        <taxon>Percoidei</taxon>
        <taxon>Percidae</taxon>
        <taxon>Luciopercinae</taxon>
        <taxon>Sander</taxon>
    </lineage>
</organism>
<dbReference type="FunFam" id="1.25.10.10:FF:000010">
    <property type="entry name" value="Serine/threonine-protein phosphatase 2A 56 kDa regulatory subunit"/>
    <property type="match status" value="1"/>
</dbReference>
<feature type="compositionally biased region" description="Polar residues" evidence="3">
    <location>
        <begin position="27"/>
        <end position="38"/>
    </location>
</feature>
<feature type="compositionally biased region" description="Basic residues" evidence="3">
    <location>
        <begin position="16"/>
        <end position="26"/>
    </location>
</feature>
<dbReference type="GO" id="GO:0072542">
    <property type="term" value="F:protein phosphatase activator activity"/>
    <property type="evidence" value="ECO:0007669"/>
    <property type="project" value="TreeGrafter"/>
</dbReference>
<evidence type="ECO:0000256" key="2">
    <source>
        <dbReference type="PIRNR" id="PIRNR028043"/>
    </source>
</evidence>
<proteinExistence type="inferred from homology"/>
<dbReference type="Gene3D" id="1.25.10.10">
    <property type="entry name" value="Leucine-rich Repeat Variant"/>
    <property type="match status" value="2"/>
</dbReference>
<dbReference type="Proteomes" id="UP000694568">
    <property type="component" value="Unplaced"/>
</dbReference>
<dbReference type="InterPro" id="IPR002554">
    <property type="entry name" value="PP2A_B56"/>
</dbReference>
<evidence type="ECO:0000256" key="1">
    <source>
        <dbReference type="ARBA" id="ARBA00009745"/>
    </source>
</evidence>
<evidence type="ECO:0000313" key="5">
    <source>
        <dbReference type="Proteomes" id="UP000694568"/>
    </source>
</evidence>
<dbReference type="PANTHER" id="PTHR10257:SF6">
    <property type="entry name" value="SERINE_THREONINE-PROTEIN PHOSPHATASE 2A 56 KDA REGULATORY SUBUNIT ALPHA ISOFORM"/>
    <property type="match status" value="1"/>
</dbReference>
<dbReference type="GO" id="GO:0007165">
    <property type="term" value="P:signal transduction"/>
    <property type="evidence" value="ECO:0007669"/>
    <property type="project" value="InterPro"/>
</dbReference>
<sequence length="505" mass="58624">MSAISASEKVDGFTRKSMRKAQKQRKSQGSSQYRTQSAPVELSPLPQLKDAPSTEQQELFTKKLQQCCMLFDFLDSVMDLKSKEIKRATLNELVDYVSTNRGVLVESTYPEITNMICTNIFRTLPPSDNPDFDPEEDEPTLEASWPHVQLVYEFLLRFLENPDFQPSIAKRHIDQKFVLQLLELFDSEDPRERDFLKTILHRIYGKFLGLRAFIRKQINNIFLRFIYETEHFNELLSIIGFISKYAVFGNNVYFYSFSIVSFFQLAYCVVQFLEKDPTLTEPVIRGLLKFWPKTCSQKEVMFLGEIEEILDVIEPTQFKKIQEPLFKQISKCVANPHFQVAERALYFWNNEYILSLIEENIDKVLPIMFGSLYRISKEHWNPTIVALVYNVLKTLMEMNCTLFDELTSSYKADRQQEKKKEQERDELWKKLDELRLSNTNLFQNNSRGLPCVQNNNNNNNNNNNSNNDNQDKSAEAAAVATDNKDPEVKDPDVSVAASESTPCAK</sequence>
<accession>A0A8C9WTB1</accession>
<dbReference type="Ensembl" id="ENSSLUT00000001451.1">
    <property type="protein sequence ID" value="ENSSLUP00000001373.1"/>
    <property type="gene ID" value="ENSSLUG00000000369.1"/>
</dbReference>
<keyword evidence="5" id="KW-1185">Reference proteome</keyword>
<evidence type="ECO:0000256" key="3">
    <source>
        <dbReference type="SAM" id="MobiDB-lite"/>
    </source>
</evidence>
<dbReference type="InterPro" id="IPR011989">
    <property type="entry name" value="ARM-like"/>
</dbReference>
<dbReference type="GeneTree" id="ENSGT01030000234620"/>